<dbReference type="EMBL" id="UINC01001796">
    <property type="protein sequence ID" value="SUZ88975.1"/>
    <property type="molecule type" value="Genomic_DNA"/>
</dbReference>
<evidence type="ECO:0000313" key="1">
    <source>
        <dbReference type="EMBL" id="SUZ88975.1"/>
    </source>
</evidence>
<accession>A0A381RB37</accession>
<protein>
    <submittedName>
        <fullName evidence="1">Uncharacterized protein</fullName>
    </submittedName>
</protein>
<organism evidence="1">
    <name type="scientific">marine metagenome</name>
    <dbReference type="NCBI Taxonomy" id="408172"/>
    <lineage>
        <taxon>unclassified sequences</taxon>
        <taxon>metagenomes</taxon>
        <taxon>ecological metagenomes</taxon>
    </lineage>
</organism>
<sequence>MIIKSKLDIGDFNSASICCDSNCIFLMRVADCKNAVIPEAVIQTPAADQFK</sequence>
<reference evidence="1" key="1">
    <citation type="submission" date="2018-05" db="EMBL/GenBank/DDBJ databases">
        <authorList>
            <person name="Lanie J.A."/>
            <person name="Ng W.-L."/>
            <person name="Kazmierczak K.M."/>
            <person name="Andrzejewski T.M."/>
            <person name="Davidsen T.M."/>
            <person name="Wayne K.J."/>
            <person name="Tettelin H."/>
            <person name="Glass J.I."/>
            <person name="Rusch D."/>
            <person name="Podicherti R."/>
            <person name="Tsui H.-C.T."/>
            <person name="Winkler M.E."/>
        </authorList>
    </citation>
    <scope>NUCLEOTIDE SEQUENCE</scope>
</reference>
<name>A0A381RB37_9ZZZZ</name>
<gene>
    <name evidence="1" type="ORF">METZ01_LOCUS41829</name>
</gene>
<proteinExistence type="predicted"/>
<dbReference type="AlphaFoldDB" id="A0A381RB37"/>